<organism evidence="2 3">
    <name type="scientific">Riemerella columbipharyngis</name>
    <dbReference type="NCBI Taxonomy" id="1071918"/>
    <lineage>
        <taxon>Bacteria</taxon>
        <taxon>Pseudomonadati</taxon>
        <taxon>Bacteroidota</taxon>
        <taxon>Flavobacteriia</taxon>
        <taxon>Flavobacteriales</taxon>
        <taxon>Weeksellaceae</taxon>
        <taxon>Riemerella</taxon>
    </lineage>
</organism>
<reference evidence="2 3" key="1">
    <citation type="submission" date="2016-10" db="EMBL/GenBank/DDBJ databases">
        <authorList>
            <person name="de Groot N.N."/>
        </authorList>
    </citation>
    <scope>NUCLEOTIDE SEQUENCE [LARGE SCALE GENOMIC DNA]</scope>
    <source>
        <strain evidence="2 3">DSM 24015</strain>
    </source>
</reference>
<sequence>MEFKGRSRRRSYYPIVFGIVFLATIIKMIVGVASTATDVAPVIVISFVIVISLFMKLLLLRLVFPGCTMPGTAVGMPY</sequence>
<keyword evidence="1" id="KW-1133">Transmembrane helix</keyword>
<proteinExistence type="predicted"/>
<keyword evidence="3" id="KW-1185">Reference proteome</keyword>
<dbReference type="EMBL" id="FNAS01000001">
    <property type="protein sequence ID" value="SDD89907.1"/>
    <property type="molecule type" value="Genomic_DNA"/>
</dbReference>
<dbReference type="Proteomes" id="UP000198517">
    <property type="component" value="Unassembled WGS sequence"/>
</dbReference>
<keyword evidence="1" id="KW-0812">Transmembrane</keyword>
<evidence type="ECO:0000256" key="1">
    <source>
        <dbReference type="SAM" id="Phobius"/>
    </source>
</evidence>
<dbReference type="RefSeq" id="WP_143017702.1">
    <property type="nucleotide sequence ID" value="NZ_FNAS01000001.1"/>
</dbReference>
<evidence type="ECO:0000313" key="3">
    <source>
        <dbReference type="Proteomes" id="UP000198517"/>
    </source>
</evidence>
<dbReference type="AlphaFoldDB" id="A0A1G6YJM9"/>
<gene>
    <name evidence="2" type="ORF">SAMN05421544_101169</name>
</gene>
<name>A0A1G6YJM9_9FLAO</name>
<feature type="transmembrane region" description="Helical" evidence="1">
    <location>
        <begin position="39"/>
        <end position="59"/>
    </location>
</feature>
<protein>
    <submittedName>
        <fullName evidence="2">Uncharacterized protein</fullName>
    </submittedName>
</protein>
<accession>A0A1G6YJM9</accession>
<feature type="transmembrane region" description="Helical" evidence="1">
    <location>
        <begin position="12"/>
        <end position="33"/>
    </location>
</feature>
<evidence type="ECO:0000313" key="2">
    <source>
        <dbReference type="EMBL" id="SDD89907.1"/>
    </source>
</evidence>
<keyword evidence="1" id="KW-0472">Membrane</keyword>